<name>A0ABV1BY03_9FIRM</name>
<dbReference type="Gene3D" id="1.10.1040.10">
    <property type="entry name" value="N-(1-d-carboxylethyl)-l-norvaline Dehydrogenase, domain 2"/>
    <property type="match status" value="1"/>
</dbReference>
<organism evidence="7 8">
    <name type="scientific">[Lactobacillus] rogosae</name>
    <dbReference type="NCBI Taxonomy" id="706562"/>
    <lineage>
        <taxon>Bacteria</taxon>
        <taxon>Bacillati</taxon>
        <taxon>Bacillota</taxon>
        <taxon>Clostridia</taxon>
        <taxon>Lachnospirales</taxon>
        <taxon>Lachnospiraceae</taxon>
        <taxon>Lachnospira</taxon>
    </lineage>
</organism>
<dbReference type="Pfam" id="PF08546">
    <property type="entry name" value="ApbA_C"/>
    <property type="match status" value="1"/>
</dbReference>
<dbReference type="NCBIfam" id="TIGR00745">
    <property type="entry name" value="apbA_panE"/>
    <property type="match status" value="1"/>
</dbReference>
<dbReference type="Gene3D" id="3.40.50.720">
    <property type="entry name" value="NAD(P)-binding Rossmann-like Domain"/>
    <property type="match status" value="1"/>
</dbReference>
<dbReference type="PANTHER" id="PTHR21708">
    <property type="entry name" value="PROBABLE 2-DEHYDROPANTOATE 2-REDUCTASE"/>
    <property type="match status" value="1"/>
</dbReference>
<evidence type="ECO:0000259" key="6">
    <source>
        <dbReference type="Pfam" id="PF08546"/>
    </source>
</evidence>
<dbReference type="PANTHER" id="PTHR21708:SF26">
    <property type="entry name" value="2-DEHYDROPANTOATE 2-REDUCTASE"/>
    <property type="match status" value="1"/>
</dbReference>
<protein>
    <recommendedName>
        <fullName evidence="4">2-dehydropantoate 2-reductase</fullName>
        <ecNumber evidence="4">1.1.1.169</ecNumber>
    </recommendedName>
    <alternativeName>
        <fullName evidence="4">Ketopantoate reductase</fullName>
    </alternativeName>
</protein>
<feature type="domain" description="Ketopantoate reductase C-terminal" evidence="6">
    <location>
        <begin position="176"/>
        <end position="300"/>
    </location>
</feature>
<comment type="similarity">
    <text evidence="1 4">Belongs to the ketopantoate reductase family.</text>
</comment>
<keyword evidence="3 4" id="KW-0560">Oxidoreductase</keyword>
<sequence>MKIAVLGAGAMGSIYGGHLSTNNDVYMIDKKAELVDKINADGLKLFENDTDVIYHPAALLSSEGIGEVDLVIIFVKALYSRAALMENKGIIGDNTYVMTLQNGAGHEDIILEFVPKERIIIGTTEDNGAILGDGYVRRGGKGKTNIGMLVEDSQHMLDKVKVCLDSCGFDTHIYDNIQQLIWDKLFTNVSLSALTGVLQVPIGFIATDEYAWNMTVTLIKEAMQVAKAMGLEFNEEEMIERVRNTSLNSPEGRTSIYADLKAGRLTEVNTISGAVVKAGDRLGVPVPSHKMIVNMVHAMENKSKNNVE</sequence>
<evidence type="ECO:0000313" key="7">
    <source>
        <dbReference type="EMBL" id="MEQ2380360.1"/>
    </source>
</evidence>
<dbReference type="InterPro" id="IPR036291">
    <property type="entry name" value="NAD(P)-bd_dom_sf"/>
</dbReference>
<gene>
    <name evidence="7" type="ORF">WMO14_10780</name>
</gene>
<dbReference type="SUPFAM" id="SSF51735">
    <property type="entry name" value="NAD(P)-binding Rossmann-fold domains"/>
    <property type="match status" value="1"/>
</dbReference>
<dbReference type="EMBL" id="JBBMER010000008">
    <property type="protein sequence ID" value="MEQ2380360.1"/>
    <property type="molecule type" value="Genomic_DNA"/>
</dbReference>
<dbReference type="InterPro" id="IPR003710">
    <property type="entry name" value="ApbA"/>
</dbReference>
<evidence type="ECO:0000259" key="5">
    <source>
        <dbReference type="Pfam" id="PF02558"/>
    </source>
</evidence>
<keyword evidence="4" id="KW-0566">Pantothenate biosynthesis</keyword>
<evidence type="ECO:0000256" key="2">
    <source>
        <dbReference type="ARBA" id="ARBA00022857"/>
    </source>
</evidence>
<proteinExistence type="inferred from homology"/>
<evidence type="ECO:0000256" key="4">
    <source>
        <dbReference type="RuleBase" id="RU362068"/>
    </source>
</evidence>
<keyword evidence="8" id="KW-1185">Reference proteome</keyword>
<evidence type="ECO:0000256" key="1">
    <source>
        <dbReference type="ARBA" id="ARBA00007870"/>
    </source>
</evidence>
<dbReference type="Pfam" id="PF02558">
    <property type="entry name" value="ApbA"/>
    <property type="match status" value="1"/>
</dbReference>
<accession>A0ABV1BY03</accession>
<evidence type="ECO:0000313" key="8">
    <source>
        <dbReference type="Proteomes" id="UP001442364"/>
    </source>
</evidence>
<reference evidence="7 8" key="1">
    <citation type="submission" date="2024-03" db="EMBL/GenBank/DDBJ databases">
        <title>Human intestinal bacterial collection.</title>
        <authorList>
            <person name="Pauvert C."/>
            <person name="Hitch T.C.A."/>
            <person name="Clavel T."/>
        </authorList>
    </citation>
    <scope>NUCLEOTIDE SEQUENCE [LARGE SCALE GENOMIC DNA]</scope>
    <source>
        <strain evidence="7 8">CLA-AA-H255</strain>
    </source>
</reference>
<dbReference type="InterPro" id="IPR013328">
    <property type="entry name" value="6PGD_dom2"/>
</dbReference>
<comment type="caution">
    <text evidence="7">The sequence shown here is derived from an EMBL/GenBank/DDBJ whole genome shotgun (WGS) entry which is preliminary data.</text>
</comment>
<feature type="domain" description="Ketopantoate reductase N-terminal" evidence="5">
    <location>
        <begin position="3"/>
        <end position="149"/>
    </location>
</feature>
<dbReference type="InterPro" id="IPR013332">
    <property type="entry name" value="KPR_N"/>
</dbReference>
<evidence type="ECO:0000256" key="3">
    <source>
        <dbReference type="ARBA" id="ARBA00023002"/>
    </source>
</evidence>
<dbReference type="InterPro" id="IPR051402">
    <property type="entry name" value="KPR-Related"/>
</dbReference>
<dbReference type="EC" id="1.1.1.169" evidence="4"/>
<dbReference type="InterPro" id="IPR008927">
    <property type="entry name" value="6-PGluconate_DH-like_C_sf"/>
</dbReference>
<comment type="function">
    <text evidence="4">Catalyzes the NADPH-dependent reduction of ketopantoate into pantoic acid.</text>
</comment>
<comment type="catalytic activity">
    <reaction evidence="4">
        <text>(R)-pantoate + NADP(+) = 2-dehydropantoate + NADPH + H(+)</text>
        <dbReference type="Rhea" id="RHEA:16233"/>
        <dbReference type="ChEBI" id="CHEBI:11561"/>
        <dbReference type="ChEBI" id="CHEBI:15378"/>
        <dbReference type="ChEBI" id="CHEBI:15980"/>
        <dbReference type="ChEBI" id="CHEBI:57783"/>
        <dbReference type="ChEBI" id="CHEBI:58349"/>
        <dbReference type="EC" id="1.1.1.169"/>
    </reaction>
</comment>
<dbReference type="SUPFAM" id="SSF48179">
    <property type="entry name" value="6-phosphogluconate dehydrogenase C-terminal domain-like"/>
    <property type="match status" value="1"/>
</dbReference>
<dbReference type="Proteomes" id="UP001442364">
    <property type="component" value="Unassembled WGS sequence"/>
</dbReference>
<keyword evidence="2 4" id="KW-0521">NADP</keyword>
<dbReference type="InterPro" id="IPR013752">
    <property type="entry name" value="KPA_reductase"/>
</dbReference>
<dbReference type="RefSeq" id="WP_055307195.1">
    <property type="nucleotide sequence ID" value="NZ_DAWDIQ010000015.1"/>
</dbReference>
<comment type="pathway">
    <text evidence="4">Cofactor biosynthesis; (R)-pantothenate biosynthesis; (R)-pantoate from 3-methyl-2-oxobutanoate: step 2/2.</text>
</comment>